<feature type="compositionally biased region" description="Polar residues" evidence="1">
    <location>
        <begin position="44"/>
        <end position="53"/>
    </location>
</feature>
<proteinExistence type="predicted"/>
<feature type="signal peptide" evidence="2">
    <location>
        <begin position="1"/>
        <end position="23"/>
    </location>
</feature>
<gene>
    <name evidence="3" type="ORF">Csp_G38740</name>
</gene>
<feature type="chain" id="PRO_5003003769" description="DUF4124 domain-containing protein" evidence="2">
    <location>
        <begin position="24"/>
        <end position="138"/>
    </location>
</feature>
<feature type="region of interest" description="Disordered" evidence="1">
    <location>
        <begin position="97"/>
        <end position="138"/>
    </location>
</feature>
<name>C9Y786_CURXX</name>
<keyword evidence="2" id="KW-0732">Signal</keyword>
<feature type="region of interest" description="Disordered" evidence="1">
    <location>
        <begin position="38"/>
        <end position="64"/>
    </location>
</feature>
<feature type="compositionally biased region" description="Low complexity" evidence="1">
    <location>
        <begin position="105"/>
        <end position="117"/>
    </location>
</feature>
<reference evidence="3" key="1">
    <citation type="journal article" date="2010" name="Nature">
        <title>The Dynamic genome of Hydra.</title>
        <authorList>
            <person name="Chapman J.A."/>
            <person name="Kirkness E.F."/>
            <person name="Simakov O."/>
            <person name="Hampson S.E."/>
            <person name="Mitros T."/>
            <person name="Weinmaier T."/>
            <person name="Rattei T."/>
            <person name="Balasubramanian P.G."/>
            <person name="Borman J."/>
            <person name="Busam D."/>
            <person name="Disbennett K."/>
            <person name="Pfannkoch C."/>
            <person name="Sumin N."/>
            <person name="Sutton G."/>
            <person name="Viswanathan L."/>
            <person name="Walenz B."/>
            <person name="Goodstein D.M."/>
            <person name="Hellsten U."/>
            <person name="Kawashima T."/>
            <person name="Prochnik S.E."/>
            <person name="Putnam N.H."/>
            <person name="Shu S."/>
            <person name="Blumberg B."/>
            <person name="Dana C.E."/>
            <person name="Gee L."/>
            <person name="Kibler D.F."/>
            <person name="Law L."/>
            <person name="Lindgens D."/>
            <person name="Martinez D.E."/>
            <person name="Peng J."/>
            <person name="Wigge P.A."/>
            <person name="Bertulat B."/>
            <person name="Guder C."/>
            <person name="Nakamura Y."/>
            <person name="Ozbek S."/>
            <person name="Watanabe H."/>
            <person name="Khalturin K."/>
            <person name="Hemmrich G."/>
            <person name="Franke A."/>
            <person name="Augustin R."/>
            <person name="Fraune S."/>
            <person name="Hayakawa E."/>
            <person name="Hayakawa S."/>
            <person name="Hirose M."/>
            <person name="Hwang J."/>
            <person name="Ikeo K."/>
            <person name="Nishimiya-Fujisawa C."/>
            <person name="Ogura A."/>
            <person name="Takahashi T."/>
            <person name="Steinmetz P.R."/>
            <person name="Zhang X."/>
            <person name="Aufschnaiter R."/>
            <person name="Eder M.K."/>
            <person name="Gorny A.K."/>
            <person name="Salvenmoser W."/>
            <person name="Heimberg A.M."/>
            <person name="Wheeler B.M."/>
            <person name="Peterson K.J."/>
            <person name="Boettger A."/>
            <person name="Tischler P."/>
            <person name="Wolf A."/>
            <person name="Gojobori T."/>
            <person name="Remington K.A."/>
            <person name="Strausberg R.L."/>
            <person name="Venter J."/>
            <person name="Technau U."/>
            <person name="Hobmayer B."/>
            <person name="Bosch T.C."/>
            <person name="Holstein T.W."/>
            <person name="Fujisawa T."/>
            <person name="Bode H.R."/>
            <person name="David C.N."/>
            <person name="Rokhsar D.S."/>
            <person name="Steele R.E."/>
        </authorList>
    </citation>
    <scope>NUCLEOTIDE SEQUENCE</scope>
</reference>
<evidence type="ECO:0000256" key="1">
    <source>
        <dbReference type="SAM" id="MobiDB-lite"/>
    </source>
</evidence>
<organism evidence="3">
    <name type="scientific">Curvibacter symbiont subsp. Hydra magnipapillata</name>
    <dbReference type="NCBI Taxonomy" id="667019"/>
    <lineage>
        <taxon>Bacteria</taxon>
        <taxon>Pseudomonadati</taxon>
        <taxon>Pseudomonadota</taxon>
        <taxon>Betaproteobacteria</taxon>
        <taxon>Burkholderiales</taxon>
        <taxon>Comamonadaceae</taxon>
        <taxon>Curvibacter</taxon>
    </lineage>
</organism>
<accession>C9Y786</accession>
<evidence type="ECO:0000256" key="2">
    <source>
        <dbReference type="SAM" id="SignalP"/>
    </source>
</evidence>
<evidence type="ECO:0000313" key="3">
    <source>
        <dbReference type="EMBL" id="CBA26859.1"/>
    </source>
</evidence>
<dbReference type="EMBL" id="FN543103">
    <property type="protein sequence ID" value="CBA26859.1"/>
    <property type="molecule type" value="Genomic_DNA"/>
</dbReference>
<dbReference type="AlphaFoldDB" id="C9Y786"/>
<sequence length="138" mass="14578">MQNPILLATVLVAACAVSTGASAQKVYRCGNTYSQTPCGGGKTLDTTSPNAASSVARKQAVDKENKRQMEAAKAMEKARLAQEAEAMKRHQAELKAMEEEKNKAAKGATAGTASAQAPLKNKKPPEFFTAKQAPTEKP</sequence>
<evidence type="ECO:0008006" key="4">
    <source>
        <dbReference type="Google" id="ProtNLM"/>
    </source>
</evidence>
<protein>
    <recommendedName>
        <fullName evidence="4">DUF4124 domain-containing protein</fullName>
    </recommendedName>
</protein>